<accession>A0A4S2KM41</accession>
<dbReference type="EMBL" id="QBLH01002286">
    <property type="protein sequence ID" value="TGZ48967.1"/>
    <property type="molecule type" value="Genomic_DNA"/>
</dbReference>
<sequence>MEFTKPEDSEQRMANPWVKKMQEISRQEREKWAAYRRNVKLTLDNVEETTKAGKLTNDKSITLDPATLKPLVQDLSADQNTTNVKDDSSGNRLHSSLSKQYAETNVDGASNKKFKSNGWSTDIRNSSEKFFQKTPITGTHQRHKDYEISDIKEDPFFKRNATTDYEKSELGEDHLSSIINSHPEQSISQQLKDSHILKSSTSTHRSFTKSSENDKNLNYMNSSKESPIKKYSKQFNFSRNNKKESSYDNKEFEEKTANLLIQKSKKDDNVNSHPAELVLQQSKIPHVPKSPIDKNFKKFSEPSKNLYHKIDFNLPVKKYPRQSSPSQNDNKENNEDNKKDDEKIIAARSLMWKSKEDKHNAEGKDVKGNHEISFHSGRWGMSVSSPPVKFLKDMSRRSKHRKNEEQVEEDGKRHLFGRWGMSVASPPKEFFEDISMHRGHGTERFTAKTGSRPNEVKGSSDDRPPIHQSHRNLQTTLVQQLMTDEHYKKLVRTLLGKVPNGLYDSKYPDSNWNNYPTDTDLNNDLFLGFLQALRSYVWQDDMDIPMSCRMRIPYASFRI</sequence>
<reference evidence="2 3" key="1">
    <citation type="journal article" date="2019" name="Philos. Trans. R. Soc. Lond., B, Biol. Sci.">
        <title>Ant behaviour and brain gene expression of defending hosts depend on the ecological success of the intruding social parasite.</title>
        <authorList>
            <person name="Kaur R."/>
            <person name="Stoldt M."/>
            <person name="Jongepier E."/>
            <person name="Feldmeyer B."/>
            <person name="Menzel F."/>
            <person name="Bornberg-Bauer E."/>
            <person name="Foitzik S."/>
        </authorList>
    </citation>
    <scope>NUCLEOTIDE SEQUENCE [LARGE SCALE GENOMIC DNA]</scope>
    <source>
        <tissue evidence="2">Whole body</tissue>
    </source>
</reference>
<feature type="region of interest" description="Disordered" evidence="1">
    <location>
        <begin position="444"/>
        <end position="468"/>
    </location>
</feature>
<organism evidence="2 3">
    <name type="scientific">Temnothorax longispinosus</name>
    <dbReference type="NCBI Taxonomy" id="300112"/>
    <lineage>
        <taxon>Eukaryota</taxon>
        <taxon>Metazoa</taxon>
        <taxon>Ecdysozoa</taxon>
        <taxon>Arthropoda</taxon>
        <taxon>Hexapoda</taxon>
        <taxon>Insecta</taxon>
        <taxon>Pterygota</taxon>
        <taxon>Neoptera</taxon>
        <taxon>Endopterygota</taxon>
        <taxon>Hymenoptera</taxon>
        <taxon>Apocrita</taxon>
        <taxon>Aculeata</taxon>
        <taxon>Formicoidea</taxon>
        <taxon>Formicidae</taxon>
        <taxon>Myrmicinae</taxon>
        <taxon>Temnothorax</taxon>
    </lineage>
</organism>
<evidence type="ECO:0000313" key="2">
    <source>
        <dbReference type="EMBL" id="TGZ48967.1"/>
    </source>
</evidence>
<comment type="caution">
    <text evidence="2">The sequence shown here is derived from an EMBL/GenBank/DDBJ whole genome shotgun (WGS) entry which is preliminary data.</text>
</comment>
<feature type="compositionally biased region" description="Basic and acidic residues" evidence="1">
    <location>
        <begin position="454"/>
        <end position="465"/>
    </location>
</feature>
<gene>
    <name evidence="2" type="ORF">DBV15_03391</name>
</gene>
<name>A0A4S2KM41_9HYME</name>
<evidence type="ECO:0000256" key="1">
    <source>
        <dbReference type="SAM" id="MobiDB-lite"/>
    </source>
</evidence>
<feature type="compositionally biased region" description="Polar residues" evidence="1">
    <location>
        <begin position="197"/>
        <end position="225"/>
    </location>
</feature>
<feature type="region of interest" description="Disordered" evidence="1">
    <location>
        <begin position="197"/>
        <end position="251"/>
    </location>
</feature>
<feature type="compositionally biased region" description="Basic and acidic residues" evidence="1">
    <location>
        <begin position="329"/>
        <end position="342"/>
    </location>
</feature>
<evidence type="ECO:0000313" key="3">
    <source>
        <dbReference type="Proteomes" id="UP000310200"/>
    </source>
</evidence>
<proteinExistence type="predicted"/>
<dbReference type="AlphaFoldDB" id="A0A4S2KM41"/>
<feature type="compositionally biased region" description="Basic and acidic residues" evidence="1">
    <location>
        <begin position="241"/>
        <end position="251"/>
    </location>
</feature>
<keyword evidence="3" id="KW-1185">Reference proteome</keyword>
<protein>
    <submittedName>
        <fullName evidence="2">Uncharacterized protein</fullName>
    </submittedName>
</protein>
<feature type="region of interest" description="Disordered" evidence="1">
    <location>
        <begin position="311"/>
        <end position="342"/>
    </location>
</feature>
<dbReference type="Proteomes" id="UP000310200">
    <property type="component" value="Unassembled WGS sequence"/>
</dbReference>